<dbReference type="EMBL" id="JAUTBF010000001">
    <property type="protein sequence ID" value="MDQ1123631.1"/>
    <property type="molecule type" value="Genomic_DNA"/>
</dbReference>
<feature type="transmembrane region" description="Helical" evidence="6">
    <location>
        <begin position="253"/>
        <end position="273"/>
    </location>
</feature>
<evidence type="ECO:0000256" key="5">
    <source>
        <dbReference type="ARBA" id="ARBA00023136"/>
    </source>
</evidence>
<protein>
    <submittedName>
        <fullName evidence="8">ABC transport system permease protein</fullName>
    </submittedName>
</protein>
<feature type="transmembrane region" description="Helical" evidence="6">
    <location>
        <begin position="716"/>
        <end position="738"/>
    </location>
</feature>
<dbReference type="InterPro" id="IPR003838">
    <property type="entry name" value="ABC3_permease_C"/>
</dbReference>
<gene>
    <name evidence="8" type="ORF">QE412_002204</name>
</gene>
<evidence type="ECO:0000313" key="9">
    <source>
        <dbReference type="Proteomes" id="UP001226691"/>
    </source>
</evidence>
<evidence type="ECO:0000313" key="8">
    <source>
        <dbReference type="EMBL" id="MDQ1123631.1"/>
    </source>
</evidence>
<evidence type="ECO:0000256" key="6">
    <source>
        <dbReference type="SAM" id="Phobius"/>
    </source>
</evidence>
<feature type="transmembrane region" description="Helical" evidence="6">
    <location>
        <begin position="304"/>
        <end position="326"/>
    </location>
</feature>
<feature type="transmembrane region" description="Helical" evidence="6">
    <location>
        <begin position="677"/>
        <end position="701"/>
    </location>
</feature>
<keyword evidence="5 6" id="KW-0472">Membrane</keyword>
<feature type="transmembrane region" description="Helical" evidence="6">
    <location>
        <begin position="346"/>
        <end position="365"/>
    </location>
</feature>
<keyword evidence="9" id="KW-1185">Reference proteome</keyword>
<feature type="domain" description="ABC3 transporter permease C-terminal" evidence="7">
    <location>
        <begin position="256"/>
        <end position="369"/>
    </location>
</feature>
<keyword evidence="4 6" id="KW-1133">Transmembrane helix</keyword>
<dbReference type="PANTHER" id="PTHR30287">
    <property type="entry name" value="MEMBRANE COMPONENT OF PREDICTED ABC SUPERFAMILY METABOLITE UPTAKE TRANSPORTER"/>
    <property type="match status" value="1"/>
</dbReference>
<feature type="transmembrane region" description="Helical" evidence="6">
    <location>
        <begin position="21"/>
        <end position="39"/>
    </location>
</feature>
<name>A0ABU0TVE5_MICTR</name>
<feature type="transmembrane region" description="Helical" evidence="6">
    <location>
        <begin position="413"/>
        <end position="433"/>
    </location>
</feature>
<evidence type="ECO:0000256" key="4">
    <source>
        <dbReference type="ARBA" id="ARBA00022989"/>
    </source>
</evidence>
<dbReference type="Pfam" id="PF02687">
    <property type="entry name" value="FtsX"/>
    <property type="match status" value="2"/>
</dbReference>
<dbReference type="RefSeq" id="WP_307483449.1">
    <property type="nucleotide sequence ID" value="NZ_JAUTBF010000001.1"/>
</dbReference>
<organism evidence="8 9">
    <name type="scientific">Microbacterium trichothecenolyticum</name>
    <name type="common">Aureobacterium trichothecenolyticum</name>
    <dbReference type="NCBI Taxonomy" id="69370"/>
    <lineage>
        <taxon>Bacteria</taxon>
        <taxon>Bacillati</taxon>
        <taxon>Actinomycetota</taxon>
        <taxon>Actinomycetes</taxon>
        <taxon>Micrococcales</taxon>
        <taxon>Microbacteriaceae</taxon>
        <taxon>Microbacterium</taxon>
    </lineage>
</organism>
<sequence>MSVAALLRRKLRRDLRRHAPQFAAVFVMSLLCLAVYGGLEGGWRGMQVEQERMDAAAHLADVWITASSVSPEQLDALRDIPGVSDVEASGLVDAAEEDGRGSLVVSALSERMNLPEPVAGVVDGLADDEIALDAAFAEAHALHTDDIVSLQIAGEEHRFTVASLVRAADRVSDNGPDGLYAPDPSAYGYAYVSPAQMDSLGPTRMSIALAGPTERILSEAPRVLGAARLAMFDEESLPGVVGLTDRIHQIRSLSLLFLSLFLTVAMLAVFTSMRRLVDIQQRDIATLKALGVSDAHLRTHYSQYAVVVAVGALVGSAVAPVLSLFVLQSQRPSFGLVAWVPAYTPAPAVLAIALVVGASLVSVVATRSMRYTEPAAAMRGGLATQRRVPPRLGRMSPLNAWGLRELATARARLLTALAATVGGTTLLIAGFGMPDSLHHQVDRSFEQRYVFDAQARLIPGAWARDGEHLASGIEEVQWQMSFLSPDEGDTGWAAVTVLSDGDLYRLSDGDGGVPLPTDGALVSVAYAEARGISVGDRVTVLPPGSATRTATTVRGIVDVGEPQGLFLSRSAWERSGGVFSPSTLLAGGPAAAETLMSRPGIASVLSRDARRANAEQVIDGLGDVFALIKGFGLMLTIVVLLNLGSLAFAERTRDYATLIVLGVRSREIRALLLRENVATTLAGALLGIPAGMGFLSAYLAVFSTDRVDYSPAPSTIATGVCVVVVVVCGLSASLLLALRLRRLDMLGALKGVE</sequence>
<dbReference type="Proteomes" id="UP001226691">
    <property type="component" value="Unassembled WGS sequence"/>
</dbReference>
<dbReference type="PANTHER" id="PTHR30287:SF1">
    <property type="entry name" value="INNER MEMBRANE PROTEIN"/>
    <property type="match status" value="1"/>
</dbReference>
<feature type="domain" description="ABC3 transporter permease C-terminal" evidence="7">
    <location>
        <begin position="631"/>
        <end position="743"/>
    </location>
</feature>
<proteinExistence type="predicted"/>
<keyword evidence="2" id="KW-1003">Cell membrane</keyword>
<dbReference type="InterPro" id="IPR038766">
    <property type="entry name" value="Membrane_comp_ABC_pdt"/>
</dbReference>
<comment type="caution">
    <text evidence="8">The sequence shown here is derived from an EMBL/GenBank/DDBJ whole genome shotgun (WGS) entry which is preliminary data.</text>
</comment>
<comment type="subcellular location">
    <subcellularLocation>
        <location evidence="1">Cell membrane</location>
        <topology evidence="1">Multi-pass membrane protein</topology>
    </subcellularLocation>
</comment>
<keyword evidence="3 6" id="KW-0812">Transmembrane</keyword>
<evidence type="ECO:0000256" key="1">
    <source>
        <dbReference type="ARBA" id="ARBA00004651"/>
    </source>
</evidence>
<accession>A0ABU0TVE5</accession>
<evidence type="ECO:0000259" key="7">
    <source>
        <dbReference type="Pfam" id="PF02687"/>
    </source>
</evidence>
<feature type="transmembrane region" description="Helical" evidence="6">
    <location>
        <begin position="624"/>
        <end position="643"/>
    </location>
</feature>
<evidence type="ECO:0000256" key="2">
    <source>
        <dbReference type="ARBA" id="ARBA00022475"/>
    </source>
</evidence>
<evidence type="ECO:0000256" key="3">
    <source>
        <dbReference type="ARBA" id="ARBA00022692"/>
    </source>
</evidence>
<reference evidence="8 9" key="1">
    <citation type="submission" date="2023-07" db="EMBL/GenBank/DDBJ databases">
        <title>Functional and genomic diversity of the sorghum phyllosphere microbiome.</title>
        <authorList>
            <person name="Shade A."/>
        </authorList>
    </citation>
    <scope>NUCLEOTIDE SEQUENCE [LARGE SCALE GENOMIC DNA]</scope>
    <source>
        <strain evidence="8 9">SORGH_AS_1207</strain>
    </source>
</reference>